<dbReference type="PANTHER" id="PTHR31038:SF18">
    <property type="entry name" value="PROTEIN RETICULATA-RELATED 1, CHLOROPLASTIC"/>
    <property type="match status" value="1"/>
</dbReference>
<evidence type="ECO:0000256" key="7">
    <source>
        <dbReference type="ARBA" id="ARBA00022946"/>
    </source>
</evidence>
<evidence type="ECO:0000256" key="4">
    <source>
        <dbReference type="ARBA" id="ARBA00022528"/>
    </source>
</evidence>
<feature type="compositionally biased region" description="Acidic residues" evidence="10">
    <location>
        <begin position="508"/>
        <end position="519"/>
    </location>
</feature>
<evidence type="ECO:0000256" key="1">
    <source>
        <dbReference type="ARBA" id="ARBA00004508"/>
    </source>
</evidence>
<feature type="region of interest" description="Disordered" evidence="10">
    <location>
        <begin position="473"/>
        <end position="523"/>
    </location>
</feature>
<dbReference type="NCBIfam" id="TIGR01640">
    <property type="entry name" value="F_box_assoc_1"/>
    <property type="match status" value="1"/>
</dbReference>
<proteinExistence type="inferred from homology"/>
<dbReference type="GO" id="GO:0031969">
    <property type="term" value="C:chloroplast membrane"/>
    <property type="evidence" value="ECO:0007669"/>
    <property type="project" value="UniProtKB-SubCell"/>
</dbReference>
<dbReference type="InterPro" id="IPR036047">
    <property type="entry name" value="F-box-like_dom_sf"/>
</dbReference>
<keyword evidence="6 11" id="KW-0812">Transmembrane</keyword>
<feature type="transmembrane region" description="Helical" evidence="11">
    <location>
        <begin position="702"/>
        <end position="723"/>
    </location>
</feature>
<dbReference type="Pfam" id="PF00646">
    <property type="entry name" value="F-box"/>
    <property type="match status" value="1"/>
</dbReference>
<evidence type="ECO:0000313" key="13">
    <source>
        <dbReference type="EMBL" id="CAD5332397.1"/>
    </source>
</evidence>
<dbReference type="InterPro" id="IPR013187">
    <property type="entry name" value="F-box-assoc_dom_typ3"/>
</dbReference>
<dbReference type="InterPro" id="IPR021825">
    <property type="entry name" value="RETICULATA-related"/>
</dbReference>
<feature type="compositionally biased region" description="Acidic residues" evidence="10">
    <location>
        <begin position="473"/>
        <end position="485"/>
    </location>
</feature>
<comment type="similarity">
    <text evidence="2">Belongs to the RETICULATA family.</text>
</comment>
<keyword evidence="9 11" id="KW-0472">Membrane</keyword>
<dbReference type="Pfam" id="PF11891">
    <property type="entry name" value="RETICULATA-like"/>
    <property type="match status" value="1"/>
</dbReference>
<comment type="subcellular location">
    <subcellularLocation>
        <location evidence="1">Plastid</location>
        <location evidence="1">Chloroplast membrane</location>
        <topology evidence="1">Multi-pass membrane protein</topology>
    </subcellularLocation>
</comment>
<evidence type="ECO:0000256" key="8">
    <source>
        <dbReference type="ARBA" id="ARBA00022989"/>
    </source>
</evidence>
<dbReference type="AlphaFoldDB" id="A0A7G2FAF5"/>
<dbReference type="SMART" id="SM00256">
    <property type="entry name" value="FBOX"/>
    <property type="match status" value="1"/>
</dbReference>
<evidence type="ECO:0000313" key="14">
    <source>
        <dbReference type="Proteomes" id="UP000516314"/>
    </source>
</evidence>
<name>A0A7G2FAF5_ARATH</name>
<evidence type="ECO:0000256" key="6">
    <source>
        <dbReference type="ARBA" id="ARBA00022692"/>
    </source>
</evidence>
<evidence type="ECO:0000256" key="2">
    <source>
        <dbReference type="ARBA" id="ARBA00010793"/>
    </source>
</evidence>
<dbReference type="InterPro" id="IPR017451">
    <property type="entry name" value="F-box-assoc_interact_dom"/>
</dbReference>
<feature type="domain" description="F-box" evidence="12">
    <location>
        <begin position="33"/>
        <end position="73"/>
    </location>
</feature>
<evidence type="ECO:0000256" key="5">
    <source>
        <dbReference type="ARBA" id="ARBA00022640"/>
    </source>
</evidence>
<keyword evidence="5" id="KW-0934">Plastid</keyword>
<keyword evidence="3" id="KW-0217">Developmental protein</keyword>
<keyword evidence="8 11" id="KW-1133">Transmembrane helix</keyword>
<sequence length="813" mass="90275">MEIRVITYKAAMEDSQLSPSRNLDQAGNSSTNIPFDLTLEIVSRLPAKPIIRFQAVSKLWFSTIRSKNFTDSFLTRSKTRPRLFFTFKHFDSRKRFIFSAPERDNNDKSSTVVARHDMAISDVAYIRSLPVNGLFCYTRGDSIAVCNPTTRQIVKLPDVESNGRDVYTRLGYDPVQDQYKVLCVMMFDGHDANQQDIQQEHFVFTLSSQQKEWRKIDITKEEDPYRHMKGGICIDGAIHYGVLYRKIARFDVRTEKIEFIQGPEDFNAISCYSTLINYQGKLACVAFDPYCNTEMGMYILQDVEKQEWSSIITCDVPSEWGDLFEKERSLCTGKIHTGEVMIVSTPASYRRCFEATTIVSLRNPLHHRHLLSFEAFSPLIVSENSDCLLDNVIESGNATRFGPLKDGFMFETSIGLSRISPGVESRRIHLNSDLSSRNLRNRCVGSDVVTGEISGRSIPDWAYSGVKDETLSDLEPELDDGDGGDENGNNDGGGNGGNGDGGGGGGDGEGDDGEDEADKAEEKEFGPILKFEEVMKETERRGITLPEDMLEAAKSVGIRKLFLLRYLDLQGSVWPLGFLMRSCAMLRNRMLADPSFLFKVGTEVAIDSCCATFAEVQKRGEDFWSEFELYAADLLVGLVVDVALVGLLAPYARIGKPSVASTGLFKDLKRACASLPSSVFEAERPGCKFSVNQRIATFFYKGLLYGSVGFGCGLIGQGIANLIMTAKRSVKKSEEDVPIPPLFESAALWGVFLGLSSNARYQIINGLERVVEGSTAAKRIPVVAMAFTVGVRFANNVYGGMQFVDWAKLSGVQ</sequence>
<accession>A0A7G2FAF5</accession>
<reference evidence="13 14" key="1">
    <citation type="submission" date="2020-09" db="EMBL/GenBank/DDBJ databases">
        <authorList>
            <person name="Ashkenazy H."/>
        </authorList>
    </citation>
    <scope>NUCLEOTIDE SEQUENCE [LARGE SCALE GENOMIC DNA]</scope>
    <source>
        <strain evidence="14">cv. Cdm-0</strain>
    </source>
</reference>
<gene>
    <name evidence="13" type="ORF">AT9943_LOCUS19809</name>
</gene>
<dbReference type="Pfam" id="PF08268">
    <property type="entry name" value="FBA_3"/>
    <property type="match status" value="1"/>
</dbReference>
<feature type="compositionally biased region" description="Gly residues" evidence="10">
    <location>
        <begin position="490"/>
        <end position="507"/>
    </location>
</feature>
<dbReference type="InterPro" id="IPR001810">
    <property type="entry name" value="F-box_dom"/>
</dbReference>
<dbReference type="PANTHER" id="PTHR31038">
    <property type="entry name" value="EXPRESSED PROTEIN-RELATED"/>
    <property type="match status" value="1"/>
</dbReference>
<keyword evidence="4" id="KW-0150">Chloroplast</keyword>
<evidence type="ECO:0000256" key="9">
    <source>
        <dbReference type="ARBA" id="ARBA00023136"/>
    </source>
</evidence>
<evidence type="ECO:0000256" key="11">
    <source>
        <dbReference type="SAM" id="Phobius"/>
    </source>
</evidence>
<evidence type="ECO:0000256" key="10">
    <source>
        <dbReference type="SAM" id="MobiDB-lite"/>
    </source>
</evidence>
<protein>
    <submittedName>
        <fullName evidence="13">(thale cress) hypothetical protein</fullName>
    </submittedName>
</protein>
<keyword evidence="7" id="KW-0809">Transit peptide</keyword>
<evidence type="ECO:0000259" key="12">
    <source>
        <dbReference type="SMART" id="SM00256"/>
    </source>
</evidence>
<organism evidence="13 14">
    <name type="scientific">Arabidopsis thaliana</name>
    <name type="common">Mouse-ear cress</name>
    <dbReference type="NCBI Taxonomy" id="3702"/>
    <lineage>
        <taxon>Eukaryota</taxon>
        <taxon>Viridiplantae</taxon>
        <taxon>Streptophyta</taxon>
        <taxon>Embryophyta</taxon>
        <taxon>Tracheophyta</taxon>
        <taxon>Spermatophyta</taxon>
        <taxon>Magnoliopsida</taxon>
        <taxon>eudicotyledons</taxon>
        <taxon>Gunneridae</taxon>
        <taxon>Pentapetalae</taxon>
        <taxon>rosids</taxon>
        <taxon>malvids</taxon>
        <taxon>Brassicales</taxon>
        <taxon>Brassicaceae</taxon>
        <taxon>Camelineae</taxon>
        <taxon>Arabidopsis</taxon>
    </lineage>
</organism>
<dbReference type="EMBL" id="LR881470">
    <property type="protein sequence ID" value="CAD5332397.1"/>
    <property type="molecule type" value="Genomic_DNA"/>
</dbReference>
<dbReference type="SUPFAM" id="SSF81383">
    <property type="entry name" value="F-box domain"/>
    <property type="match status" value="1"/>
</dbReference>
<evidence type="ECO:0000256" key="3">
    <source>
        <dbReference type="ARBA" id="ARBA00022473"/>
    </source>
</evidence>
<dbReference type="Proteomes" id="UP000516314">
    <property type="component" value="Chromosome 5"/>
</dbReference>